<keyword evidence="11" id="KW-1185">Reference proteome</keyword>
<protein>
    <recommendedName>
        <fullName evidence="9">Xylanolytic transcriptional activator regulatory domain-containing protein</fullName>
    </recommendedName>
</protein>
<keyword evidence="7" id="KW-0539">Nucleus</keyword>
<dbReference type="Proteomes" id="UP000286045">
    <property type="component" value="Unassembled WGS sequence"/>
</dbReference>
<keyword evidence="6" id="KW-0804">Transcription</keyword>
<comment type="caution">
    <text evidence="10">The sequence shown here is derived from an EMBL/GenBank/DDBJ whole genome shotgun (WGS) entry which is preliminary data.</text>
</comment>
<keyword evidence="5" id="KW-0238">DNA-binding</keyword>
<comment type="subcellular location">
    <subcellularLocation>
        <location evidence="1">Nucleus</location>
    </subcellularLocation>
</comment>
<evidence type="ECO:0000256" key="3">
    <source>
        <dbReference type="ARBA" id="ARBA00022833"/>
    </source>
</evidence>
<evidence type="ECO:0000313" key="10">
    <source>
        <dbReference type="EMBL" id="RWA11764.1"/>
    </source>
</evidence>
<dbReference type="GO" id="GO:0045944">
    <property type="term" value="P:positive regulation of transcription by RNA polymerase II"/>
    <property type="evidence" value="ECO:0007669"/>
    <property type="project" value="TreeGrafter"/>
</dbReference>
<sequence length="674" mass="75024">MAICRRTSPNSNQLKHTILASRLEKAEYGRYGCCKQPSHSRPPASGSPYTRSTSSRLEEKLRSVPTMPPEKTKGTCDGRLPICTPCHEAEATCVPSDRLMIRVDPNCECEALRSRAQALQNQVDHLQALLGAPPTRNNSSLHLPRGSNTRDIDSAPDGDVTGTYHDRILWPTFPPTSSARVSSNSFLSSPWHLWNGIAAVETPESEGDSGEPVSDEYASRLVDTFFLRRWPQLPFLHRKSFLESHYLPYSKNETTSVLSAFQVNMVLAIAALEKPIPASQNCPPHHTFFQKAIKNLNSVLGSNDLDCIQSLLLLYMYGSSEPQSVNLWYTAGLALRLAIGINLHRGEAIVSKDALDAEMLKRIFWSVYAMDRSLSISMGRPLGIPDGDITMPFPLCIADDMLTRENNLPVLDNRLPQANDTSTFLHVLNLRKLNADIYRTLHSAGDTHGYDAGVDTIRQQLHTRLDQWLVASPRYMATTSMNQTPEWFQIAYHQALIHLYRPSSVSPLINLDMIRICADSSISLISSYASLYAKNKITYTFVALNSAFLAAVTMLYCLRASSTLRLELTKDVAEYNVQTSMKVIKDIANGRTVGERCTRIIRQLADVTLPSFGSDPEVNIDVDTEFLSWFGLQGQQSLGPIQPTPSMASIDLPWHDLLEHGFNLDGAICPDLFL</sequence>
<dbReference type="GO" id="GO:0005634">
    <property type="term" value="C:nucleus"/>
    <property type="evidence" value="ECO:0007669"/>
    <property type="project" value="UniProtKB-SubCell"/>
</dbReference>
<dbReference type="SMART" id="SM00906">
    <property type="entry name" value="Fungal_trans"/>
    <property type="match status" value="1"/>
</dbReference>
<feature type="region of interest" description="Disordered" evidence="8">
    <location>
        <begin position="34"/>
        <end position="73"/>
    </location>
</feature>
<dbReference type="CDD" id="cd12148">
    <property type="entry name" value="fungal_TF_MHR"/>
    <property type="match status" value="1"/>
</dbReference>
<keyword evidence="3" id="KW-0862">Zinc</keyword>
<evidence type="ECO:0000256" key="1">
    <source>
        <dbReference type="ARBA" id="ARBA00004123"/>
    </source>
</evidence>
<name>A0A439DBH5_9PEZI</name>
<dbReference type="GO" id="GO:0008270">
    <property type="term" value="F:zinc ion binding"/>
    <property type="evidence" value="ECO:0007669"/>
    <property type="project" value="InterPro"/>
</dbReference>
<evidence type="ECO:0000313" key="11">
    <source>
        <dbReference type="Proteomes" id="UP000286045"/>
    </source>
</evidence>
<keyword evidence="4" id="KW-0805">Transcription regulation</keyword>
<gene>
    <name evidence="10" type="ORF">EKO27_g3335</name>
</gene>
<evidence type="ECO:0000256" key="2">
    <source>
        <dbReference type="ARBA" id="ARBA00022723"/>
    </source>
</evidence>
<feature type="region of interest" description="Disordered" evidence="8">
    <location>
        <begin position="131"/>
        <end position="158"/>
    </location>
</feature>
<dbReference type="GO" id="GO:0043565">
    <property type="term" value="F:sequence-specific DNA binding"/>
    <property type="evidence" value="ECO:0007669"/>
    <property type="project" value="TreeGrafter"/>
</dbReference>
<accession>A0A439DBH5</accession>
<dbReference type="PANTHER" id="PTHR47782:SF12">
    <property type="entry name" value="ZN(II)2CYS6 TRANSCRIPTION FACTOR (EUROFUNG)"/>
    <property type="match status" value="1"/>
</dbReference>
<evidence type="ECO:0000256" key="4">
    <source>
        <dbReference type="ARBA" id="ARBA00023015"/>
    </source>
</evidence>
<dbReference type="PANTHER" id="PTHR47782">
    <property type="entry name" value="ZN(II)2CYS6 TRANSCRIPTION FACTOR (EUROFUNG)-RELATED"/>
    <property type="match status" value="1"/>
</dbReference>
<dbReference type="InterPro" id="IPR007219">
    <property type="entry name" value="XnlR_reg_dom"/>
</dbReference>
<evidence type="ECO:0000256" key="5">
    <source>
        <dbReference type="ARBA" id="ARBA00023125"/>
    </source>
</evidence>
<feature type="compositionally biased region" description="Polar residues" evidence="8">
    <location>
        <begin position="135"/>
        <end position="147"/>
    </location>
</feature>
<keyword evidence="2" id="KW-0479">Metal-binding</keyword>
<dbReference type="Pfam" id="PF04082">
    <property type="entry name" value="Fungal_trans"/>
    <property type="match status" value="1"/>
</dbReference>
<dbReference type="InterPro" id="IPR052202">
    <property type="entry name" value="Yeast_MetPath_Reg"/>
</dbReference>
<dbReference type="AlphaFoldDB" id="A0A439DBH5"/>
<evidence type="ECO:0000256" key="7">
    <source>
        <dbReference type="ARBA" id="ARBA00023242"/>
    </source>
</evidence>
<proteinExistence type="predicted"/>
<dbReference type="GO" id="GO:0006351">
    <property type="term" value="P:DNA-templated transcription"/>
    <property type="evidence" value="ECO:0007669"/>
    <property type="project" value="InterPro"/>
</dbReference>
<reference evidence="10 11" key="1">
    <citation type="submission" date="2018-12" db="EMBL/GenBank/DDBJ databases">
        <title>Draft genome sequence of Xylaria grammica IHI A82.</title>
        <authorList>
            <person name="Buettner E."/>
            <person name="Kellner H."/>
        </authorList>
    </citation>
    <scope>NUCLEOTIDE SEQUENCE [LARGE SCALE GENOMIC DNA]</scope>
    <source>
        <strain evidence="10 11">IHI A82</strain>
    </source>
</reference>
<feature type="domain" description="Xylanolytic transcriptional activator regulatory" evidence="9">
    <location>
        <begin position="327"/>
        <end position="400"/>
    </location>
</feature>
<evidence type="ECO:0000256" key="8">
    <source>
        <dbReference type="SAM" id="MobiDB-lite"/>
    </source>
</evidence>
<dbReference type="EMBL" id="RYZI01000070">
    <property type="protein sequence ID" value="RWA11764.1"/>
    <property type="molecule type" value="Genomic_DNA"/>
</dbReference>
<evidence type="ECO:0000256" key="6">
    <source>
        <dbReference type="ARBA" id="ARBA00023163"/>
    </source>
</evidence>
<dbReference type="GO" id="GO:0000981">
    <property type="term" value="F:DNA-binding transcription factor activity, RNA polymerase II-specific"/>
    <property type="evidence" value="ECO:0007669"/>
    <property type="project" value="TreeGrafter"/>
</dbReference>
<organism evidence="10 11">
    <name type="scientific">Xylaria grammica</name>
    <dbReference type="NCBI Taxonomy" id="363999"/>
    <lineage>
        <taxon>Eukaryota</taxon>
        <taxon>Fungi</taxon>
        <taxon>Dikarya</taxon>
        <taxon>Ascomycota</taxon>
        <taxon>Pezizomycotina</taxon>
        <taxon>Sordariomycetes</taxon>
        <taxon>Xylariomycetidae</taxon>
        <taxon>Xylariales</taxon>
        <taxon>Xylariaceae</taxon>
        <taxon>Xylaria</taxon>
    </lineage>
</organism>
<evidence type="ECO:0000259" key="9">
    <source>
        <dbReference type="SMART" id="SM00906"/>
    </source>
</evidence>